<dbReference type="PROSITE" id="PS51257">
    <property type="entry name" value="PROKAR_LIPOPROTEIN"/>
    <property type="match status" value="1"/>
</dbReference>
<dbReference type="RefSeq" id="WP_156559487.1">
    <property type="nucleotide sequence ID" value="NZ_CACRTV010000029.1"/>
</dbReference>
<evidence type="ECO:0000256" key="1">
    <source>
        <dbReference type="SAM" id="SignalP"/>
    </source>
</evidence>
<dbReference type="InterPro" id="IPR014202">
    <property type="entry name" value="Spore_II_R"/>
</dbReference>
<keyword evidence="1" id="KW-0732">Signal</keyword>
<reference evidence="2" key="1">
    <citation type="submission" date="2019-11" db="EMBL/GenBank/DDBJ databases">
        <authorList>
            <person name="Feng L."/>
        </authorList>
    </citation>
    <scope>NUCLEOTIDE SEQUENCE</scope>
    <source>
        <strain evidence="2">CParaputrificumLFYP93</strain>
    </source>
</reference>
<dbReference type="NCBIfam" id="TIGR02837">
    <property type="entry name" value="spore_II_R"/>
    <property type="match status" value="1"/>
</dbReference>
<proteinExistence type="predicted"/>
<sequence>MKKRITLVLLIILCTSIISGCTNLDYDKDGQTVYNYEDVKDTLIRFHVIANSDTDEDQNLKLKVRDEVIKYLYPYLKDSDSIEKSRSILLEHENKVREITNKVISDNGYNYNVKIELSHENFPEKSYGNLTLPQGRYEAFRIIIGSGQGRNWWCVMFPPLCFIDVTKGKVEEDKSKEVLDSQILSNKEEQEEEEEKEDKPVIKFRILEFFKSIFG</sequence>
<protein>
    <submittedName>
        <fullName evidence="2">Stage II sporulation protein R (Spore_II_R)</fullName>
    </submittedName>
</protein>
<accession>A0A6N3AAZ5</accession>
<feature type="chain" id="PRO_5026869964" evidence="1">
    <location>
        <begin position="21"/>
        <end position="215"/>
    </location>
</feature>
<evidence type="ECO:0000313" key="2">
    <source>
        <dbReference type="EMBL" id="VYT87006.1"/>
    </source>
</evidence>
<name>A0A6N3AAZ5_9CLOT</name>
<feature type="signal peptide" evidence="1">
    <location>
        <begin position="1"/>
        <end position="20"/>
    </location>
</feature>
<gene>
    <name evidence="2" type="ORF">CPLFYP93_00807</name>
</gene>
<organism evidence="2">
    <name type="scientific">Clostridium paraputrificum</name>
    <dbReference type="NCBI Taxonomy" id="29363"/>
    <lineage>
        <taxon>Bacteria</taxon>
        <taxon>Bacillati</taxon>
        <taxon>Bacillota</taxon>
        <taxon>Clostridia</taxon>
        <taxon>Eubacteriales</taxon>
        <taxon>Clostridiaceae</taxon>
        <taxon>Clostridium</taxon>
    </lineage>
</organism>
<dbReference type="AlphaFoldDB" id="A0A6N3AAZ5"/>
<dbReference type="EMBL" id="CACRTV010000029">
    <property type="protein sequence ID" value="VYT87006.1"/>
    <property type="molecule type" value="Genomic_DNA"/>
</dbReference>
<dbReference type="Pfam" id="PF09551">
    <property type="entry name" value="Spore_II_R"/>
    <property type="match status" value="1"/>
</dbReference>